<dbReference type="EMBL" id="JADYXP020000017">
    <property type="protein sequence ID" value="KAL0106836.1"/>
    <property type="molecule type" value="Genomic_DNA"/>
</dbReference>
<comment type="caution">
    <text evidence="1">The sequence shown here is derived from an EMBL/GenBank/DDBJ whole genome shotgun (WGS) entry which is preliminary data.</text>
</comment>
<evidence type="ECO:0000313" key="2">
    <source>
        <dbReference type="Proteomes" id="UP001430953"/>
    </source>
</evidence>
<accession>A0AAW2ESY1</accession>
<protein>
    <submittedName>
        <fullName evidence="1">Uncharacterized protein</fullName>
    </submittedName>
</protein>
<gene>
    <name evidence="1" type="ORF">PUN28_015407</name>
</gene>
<proteinExistence type="predicted"/>
<dbReference type="Proteomes" id="UP001430953">
    <property type="component" value="Unassembled WGS sequence"/>
</dbReference>
<reference evidence="1 2" key="1">
    <citation type="submission" date="2023-03" db="EMBL/GenBank/DDBJ databases">
        <title>High recombination rates correlate with genetic variation in Cardiocondyla obscurior ants.</title>
        <authorList>
            <person name="Errbii M."/>
        </authorList>
    </citation>
    <scope>NUCLEOTIDE SEQUENCE [LARGE SCALE GENOMIC DNA]</scope>
    <source>
        <strain evidence="1">Alpha-2009</strain>
        <tissue evidence="1">Whole body</tissue>
    </source>
</reference>
<sequence>MRQIDHKSSANETPDRAEHLKNFFDESYRRQVSTACSSATHFSDYRLHKVLDAWRSPATRERVEVKKALRGSIFESAHASRSFLYSTYNVRSLSRILSSACDINFILSRAHTLISLMSCYDVEQGSELSGIRLNRVPPERHRE</sequence>
<evidence type="ECO:0000313" key="1">
    <source>
        <dbReference type="EMBL" id="KAL0106836.1"/>
    </source>
</evidence>
<keyword evidence="2" id="KW-1185">Reference proteome</keyword>
<organism evidence="1 2">
    <name type="scientific">Cardiocondyla obscurior</name>
    <dbReference type="NCBI Taxonomy" id="286306"/>
    <lineage>
        <taxon>Eukaryota</taxon>
        <taxon>Metazoa</taxon>
        <taxon>Ecdysozoa</taxon>
        <taxon>Arthropoda</taxon>
        <taxon>Hexapoda</taxon>
        <taxon>Insecta</taxon>
        <taxon>Pterygota</taxon>
        <taxon>Neoptera</taxon>
        <taxon>Endopterygota</taxon>
        <taxon>Hymenoptera</taxon>
        <taxon>Apocrita</taxon>
        <taxon>Aculeata</taxon>
        <taxon>Formicoidea</taxon>
        <taxon>Formicidae</taxon>
        <taxon>Myrmicinae</taxon>
        <taxon>Cardiocondyla</taxon>
    </lineage>
</organism>
<dbReference type="AlphaFoldDB" id="A0AAW2ESY1"/>
<name>A0AAW2ESY1_9HYME</name>